<evidence type="ECO:0000256" key="2">
    <source>
        <dbReference type="PROSITE-ProRule" id="PRU00708"/>
    </source>
</evidence>
<organism evidence="3 4">
    <name type="scientific">Salvia divinorum</name>
    <name type="common">Maria pastora</name>
    <name type="synonym">Diviner's sage</name>
    <dbReference type="NCBI Taxonomy" id="28513"/>
    <lineage>
        <taxon>Eukaryota</taxon>
        <taxon>Viridiplantae</taxon>
        <taxon>Streptophyta</taxon>
        <taxon>Embryophyta</taxon>
        <taxon>Tracheophyta</taxon>
        <taxon>Spermatophyta</taxon>
        <taxon>Magnoliopsida</taxon>
        <taxon>eudicotyledons</taxon>
        <taxon>Gunneridae</taxon>
        <taxon>Pentapetalae</taxon>
        <taxon>asterids</taxon>
        <taxon>lamiids</taxon>
        <taxon>Lamiales</taxon>
        <taxon>Lamiaceae</taxon>
        <taxon>Nepetoideae</taxon>
        <taxon>Mentheae</taxon>
        <taxon>Salviinae</taxon>
        <taxon>Salvia</taxon>
        <taxon>Salvia subgen. Calosphace</taxon>
    </lineage>
</organism>
<dbReference type="InterPro" id="IPR011990">
    <property type="entry name" value="TPR-like_helical_dom_sf"/>
</dbReference>
<dbReference type="AlphaFoldDB" id="A0ABD1GEV8"/>
<dbReference type="Proteomes" id="UP001567538">
    <property type="component" value="Unassembled WGS sequence"/>
</dbReference>
<gene>
    <name evidence="3" type="ORF">AAHA92_19714</name>
</gene>
<evidence type="ECO:0000313" key="4">
    <source>
        <dbReference type="Proteomes" id="UP001567538"/>
    </source>
</evidence>
<keyword evidence="3" id="KW-0378">Hydrolase</keyword>
<feature type="repeat" description="PPR" evidence="2">
    <location>
        <begin position="175"/>
        <end position="209"/>
    </location>
</feature>
<dbReference type="FunFam" id="1.25.40.10:FF:000090">
    <property type="entry name" value="Pentatricopeptide repeat-containing protein, chloroplastic"/>
    <property type="match status" value="1"/>
</dbReference>
<dbReference type="PANTHER" id="PTHR47926:SF490">
    <property type="entry name" value="REPEAT-LIKE SUPERFAMILY PROTEIN, PUTATIVE-RELATED"/>
    <property type="match status" value="1"/>
</dbReference>
<reference evidence="3 4" key="1">
    <citation type="submission" date="2024-06" db="EMBL/GenBank/DDBJ databases">
        <title>A chromosome level genome sequence of Diviner's sage (Salvia divinorum).</title>
        <authorList>
            <person name="Ford S.A."/>
            <person name="Ro D.-K."/>
            <person name="Ness R.W."/>
            <person name="Phillips M.A."/>
        </authorList>
    </citation>
    <scope>NUCLEOTIDE SEQUENCE [LARGE SCALE GENOMIC DNA]</scope>
    <source>
        <strain evidence="3">SAF-2024a</strain>
        <tissue evidence="3">Leaf</tissue>
    </source>
</reference>
<dbReference type="EMBL" id="JBEAFC010000008">
    <property type="protein sequence ID" value="KAL1542655.1"/>
    <property type="molecule type" value="Genomic_DNA"/>
</dbReference>
<dbReference type="PANTHER" id="PTHR47926">
    <property type="entry name" value="PENTATRICOPEPTIDE REPEAT-CONTAINING PROTEIN"/>
    <property type="match status" value="1"/>
</dbReference>
<dbReference type="InterPro" id="IPR046848">
    <property type="entry name" value="E_motif"/>
</dbReference>
<dbReference type="Pfam" id="PF13041">
    <property type="entry name" value="PPR_2"/>
    <property type="match status" value="1"/>
</dbReference>
<sequence length="469" mass="51790">MAGIINSATARILHSLTTRCTTPSHVSQILAQLIVHNLTANTTVAAAFISCCRALNLLTSAAFPLFINKHTRPLTFVCNTLLRAFSHSNAPHTSPVIYSHMHTNFIPANHYTFPFVLKAAADLKLIQGGESVHAQIIRLGFLSDLYVGNSLVNLYAAAGDLEMCLKLFDEMPVRDVVSWTVVISGFKDSGRFNDALLAFYRMRSEGVMPNQVTAVNALAACAGCGALDTGVWLHNYVKRKEWELDVILGTSLIEMYGRCGRIEEGLRVFEDMSEKNVYTWNAVIRGQALSKNGKEALWWFLRMECEGIQPNAATLTAVLSACVHIGDVDMGQRIFSSLVDGKYGVPPSVEHYNCMVDLLARAKLFNEACRLINKMAFEPSVSTWGALAAACRAQGAFELAEFAAWKVVELQPEGSAYYVALSNLYAEKGRWNDVRRVRELMADRGLKKDMGCSIVEETDSYPCLHTTII</sequence>
<dbReference type="GO" id="GO:0016070">
    <property type="term" value="P:RNA metabolic process"/>
    <property type="evidence" value="ECO:0007669"/>
    <property type="project" value="UniProtKB-ARBA"/>
</dbReference>
<keyword evidence="4" id="KW-1185">Reference proteome</keyword>
<evidence type="ECO:0000313" key="3">
    <source>
        <dbReference type="EMBL" id="KAL1542655.1"/>
    </source>
</evidence>
<dbReference type="InterPro" id="IPR002885">
    <property type="entry name" value="PPR_rpt"/>
</dbReference>
<dbReference type="SUPFAM" id="SSF48452">
    <property type="entry name" value="TPR-like"/>
    <property type="match status" value="1"/>
</dbReference>
<feature type="repeat" description="PPR" evidence="2">
    <location>
        <begin position="245"/>
        <end position="279"/>
    </location>
</feature>
<dbReference type="EC" id="3.5.1.49" evidence="3"/>
<accession>A0ABD1GEV8</accession>
<keyword evidence="1" id="KW-0677">Repeat</keyword>
<name>A0ABD1GEV8_SALDI</name>
<evidence type="ECO:0000256" key="1">
    <source>
        <dbReference type="ARBA" id="ARBA00022737"/>
    </source>
</evidence>
<comment type="caution">
    <text evidence="3">The sequence shown here is derived from an EMBL/GenBank/DDBJ whole genome shotgun (WGS) entry which is preliminary data.</text>
</comment>
<dbReference type="Gene3D" id="1.25.40.10">
    <property type="entry name" value="Tetratricopeptide repeat domain"/>
    <property type="match status" value="2"/>
</dbReference>
<dbReference type="Pfam" id="PF01535">
    <property type="entry name" value="PPR"/>
    <property type="match status" value="3"/>
</dbReference>
<proteinExistence type="predicted"/>
<dbReference type="Pfam" id="PF20431">
    <property type="entry name" value="E_motif"/>
    <property type="match status" value="1"/>
</dbReference>
<dbReference type="PROSITE" id="PS51375">
    <property type="entry name" value="PPR"/>
    <property type="match status" value="2"/>
</dbReference>
<dbReference type="GO" id="GO:0004328">
    <property type="term" value="F:formamidase activity"/>
    <property type="evidence" value="ECO:0007669"/>
    <property type="project" value="UniProtKB-EC"/>
</dbReference>
<dbReference type="FunFam" id="1.25.40.10:FF:000344">
    <property type="entry name" value="Pentatricopeptide repeat-containing protein"/>
    <property type="match status" value="1"/>
</dbReference>
<protein>
    <submittedName>
        <fullName evidence="3">Formamidase</fullName>
        <ecNumber evidence="3">3.5.1.49</ecNumber>
    </submittedName>
</protein>
<dbReference type="InterPro" id="IPR046960">
    <property type="entry name" value="PPR_At4g14850-like_plant"/>
</dbReference>
<dbReference type="NCBIfam" id="TIGR00756">
    <property type="entry name" value="PPR"/>
    <property type="match status" value="5"/>
</dbReference>